<sequence>MSRSRRTLLSIFVFLSFNDGFVLCQIRSGTLPSSPENHQNFNSHAVQPGNLKPDFLSAAQRLLAGAQRPTLNDFSTQPFITKPPVVTIEPSYQQIPVNVNPAPNLPIQFTSTTCNTDSSVISSPETLTVETVEPTPSITVSSVAPSTLDYPIAVDQNYVPLNQMSLGQISQTFSMPETLRVDNFVQQPQLPQIYQPPGRVQATPIPVVTPFASYANSVSSVFPQNVFMGASDLLPTLYPETIDSQQTPAYVQTETAPVSYASNVDCGSGYTVPLSLQINMPSPTSEQPIIFLSPPTPATVHQDTSYISPLPPMVPPLIVMESSRSKWRNILPLLLIALCDGGSCKNSGSSGCSGSCNIPIPYPIPIPTNNPIILSRVMDDRKKRANKRQQELLVERLHNNLEVARGNQADSSTMEF</sequence>
<feature type="chain" id="PRO_5035907696" evidence="1">
    <location>
        <begin position="25"/>
        <end position="416"/>
    </location>
</feature>
<keyword evidence="1" id="KW-0732">Signal</keyword>
<dbReference type="Proteomes" id="UP000494256">
    <property type="component" value="Unassembled WGS sequence"/>
</dbReference>
<organism evidence="2 3">
    <name type="scientific">Arctia plantaginis</name>
    <name type="common">Wood tiger moth</name>
    <name type="synonym">Phalaena plantaginis</name>
    <dbReference type="NCBI Taxonomy" id="874455"/>
    <lineage>
        <taxon>Eukaryota</taxon>
        <taxon>Metazoa</taxon>
        <taxon>Ecdysozoa</taxon>
        <taxon>Arthropoda</taxon>
        <taxon>Hexapoda</taxon>
        <taxon>Insecta</taxon>
        <taxon>Pterygota</taxon>
        <taxon>Neoptera</taxon>
        <taxon>Endopterygota</taxon>
        <taxon>Lepidoptera</taxon>
        <taxon>Glossata</taxon>
        <taxon>Ditrysia</taxon>
        <taxon>Noctuoidea</taxon>
        <taxon>Erebidae</taxon>
        <taxon>Arctiinae</taxon>
        <taxon>Arctia</taxon>
    </lineage>
</organism>
<evidence type="ECO:0000313" key="3">
    <source>
        <dbReference type="Proteomes" id="UP000494256"/>
    </source>
</evidence>
<reference evidence="2 3" key="1">
    <citation type="submission" date="2020-04" db="EMBL/GenBank/DDBJ databases">
        <authorList>
            <person name="Wallbank WR R."/>
            <person name="Pardo Diaz C."/>
            <person name="Kozak K."/>
            <person name="Martin S."/>
            <person name="Jiggins C."/>
            <person name="Moest M."/>
            <person name="Warren A I."/>
            <person name="Byers J.R.P. K."/>
            <person name="Montejo-Kovacevich G."/>
            <person name="Yen C E."/>
        </authorList>
    </citation>
    <scope>NUCLEOTIDE SEQUENCE [LARGE SCALE GENOMIC DNA]</scope>
</reference>
<protein>
    <submittedName>
        <fullName evidence="2">Uncharacterized protein</fullName>
    </submittedName>
</protein>
<gene>
    <name evidence="2" type="ORF">APLA_LOCUS527</name>
</gene>
<dbReference type="EMBL" id="CADEBD010000042">
    <property type="protein sequence ID" value="CAB3220878.1"/>
    <property type="molecule type" value="Genomic_DNA"/>
</dbReference>
<evidence type="ECO:0000256" key="1">
    <source>
        <dbReference type="SAM" id="SignalP"/>
    </source>
</evidence>
<dbReference type="AlphaFoldDB" id="A0A8S0YP45"/>
<accession>A0A8S0YP45</accession>
<feature type="signal peptide" evidence="1">
    <location>
        <begin position="1"/>
        <end position="24"/>
    </location>
</feature>
<evidence type="ECO:0000313" key="2">
    <source>
        <dbReference type="EMBL" id="CAB3220878.1"/>
    </source>
</evidence>
<dbReference type="OrthoDB" id="7344163at2759"/>
<name>A0A8S0YP45_ARCPL</name>
<comment type="caution">
    <text evidence="2">The sequence shown here is derived from an EMBL/GenBank/DDBJ whole genome shotgun (WGS) entry which is preliminary data.</text>
</comment>
<proteinExistence type="predicted"/>